<dbReference type="AlphaFoldDB" id="A0A0N5CIV9"/>
<reference evidence="2" key="1">
    <citation type="submission" date="2017-02" db="UniProtKB">
        <authorList>
            <consortium name="WormBaseParasite"/>
        </authorList>
    </citation>
    <scope>IDENTIFICATION</scope>
</reference>
<sequence length="105" mass="11461">MSAWSNCTAKKGISDPFGMCANCITLVTTTPTTVETTLKILTSTPASVVCSGAGTIVPPLYKWMVGSEQGRKSSVFLNPSIHHSQPLCNKFGENKILLKLRRWFE</sequence>
<dbReference type="WBParaSite" id="SPAL_0001776400.1">
    <property type="protein sequence ID" value="SPAL_0001776400.1"/>
    <property type="gene ID" value="SPAL_0001776400"/>
</dbReference>
<accession>A0A0N5CIV9</accession>
<dbReference type="Proteomes" id="UP000046392">
    <property type="component" value="Unplaced"/>
</dbReference>
<evidence type="ECO:0000313" key="1">
    <source>
        <dbReference type="Proteomes" id="UP000046392"/>
    </source>
</evidence>
<protein>
    <submittedName>
        <fullName evidence="2">Ig-like domain-containing protein</fullName>
    </submittedName>
</protein>
<keyword evidence="1" id="KW-1185">Reference proteome</keyword>
<name>A0A0N5CIV9_STREA</name>
<proteinExistence type="predicted"/>
<organism evidence="1 2">
    <name type="scientific">Strongyloides papillosus</name>
    <name type="common">Intestinal threadworm</name>
    <dbReference type="NCBI Taxonomy" id="174720"/>
    <lineage>
        <taxon>Eukaryota</taxon>
        <taxon>Metazoa</taxon>
        <taxon>Ecdysozoa</taxon>
        <taxon>Nematoda</taxon>
        <taxon>Chromadorea</taxon>
        <taxon>Rhabditida</taxon>
        <taxon>Tylenchina</taxon>
        <taxon>Panagrolaimomorpha</taxon>
        <taxon>Strongyloidoidea</taxon>
        <taxon>Strongyloididae</taxon>
        <taxon>Strongyloides</taxon>
    </lineage>
</organism>
<evidence type="ECO:0000313" key="2">
    <source>
        <dbReference type="WBParaSite" id="SPAL_0001776400.1"/>
    </source>
</evidence>